<evidence type="ECO:0000259" key="1">
    <source>
        <dbReference type="PROSITE" id="PS51725"/>
    </source>
</evidence>
<reference evidence="2 3" key="1">
    <citation type="submission" date="2020-04" db="EMBL/GenBank/DDBJ databases">
        <title>Paenibacillus algicola sp. nov., a novel marine bacterium producing alginate lyase.</title>
        <authorList>
            <person name="Huang H."/>
        </authorList>
    </citation>
    <scope>NUCLEOTIDE SEQUENCE [LARGE SCALE GENOMIC DNA]</scope>
    <source>
        <strain evidence="2 3">L7-75</strain>
    </source>
</reference>
<evidence type="ECO:0000313" key="3">
    <source>
        <dbReference type="Proteomes" id="UP000565468"/>
    </source>
</evidence>
<dbReference type="Pfam" id="PF03992">
    <property type="entry name" value="ABM"/>
    <property type="match status" value="1"/>
</dbReference>
<dbReference type="Gene3D" id="3.30.70.100">
    <property type="match status" value="1"/>
</dbReference>
<proteinExistence type="predicted"/>
<organism evidence="2 3">
    <name type="scientific">Paenibacillus lemnae</name>
    <dbReference type="NCBI Taxonomy" id="1330551"/>
    <lineage>
        <taxon>Bacteria</taxon>
        <taxon>Bacillati</taxon>
        <taxon>Bacillota</taxon>
        <taxon>Bacilli</taxon>
        <taxon>Bacillales</taxon>
        <taxon>Paenibacillaceae</taxon>
        <taxon>Paenibacillus</taxon>
    </lineage>
</organism>
<protein>
    <submittedName>
        <fullName evidence="2">Antibiotic biosynthesis monooxygenase</fullName>
    </submittedName>
</protein>
<dbReference type="AlphaFoldDB" id="A0A848M252"/>
<name>A0A848M252_PAELE</name>
<dbReference type="InterPro" id="IPR007138">
    <property type="entry name" value="ABM_dom"/>
</dbReference>
<dbReference type="RefSeq" id="WP_169503048.1">
    <property type="nucleotide sequence ID" value="NZ_JABBPN010000001.1"/>
</dbReference>
<keyword evidence="2" id="KW-0560">Oxidoreductase</keyword>
<accession>A0A848M252</accession>
<sequence>MIHLQVHMHVKPEARQDFAEKAKALITSTQAEAGNISYALYEDVSSPGRFVMIEEWKDEQAIEQHNQTEHLTGFFAYARDVLTEPVNIHRF</sequence>
<dbReference type="SUPFAM" id="SSF54909">
    <property type="entry name" value="Dimeric alpha+beta barrel"/>
    <property type="match status" value="1"/>
</dbReference>
<feature type="domain" description="ABM" evidence="1">
    <location>
        <begin position="2"/>
        <end position="91"/>
    </location>
</feature>
<dbReference type="InterPro" id="IPR050744">
    <property type="entry name" value="AI-2_Isomerase_LsrG"/>
</dbReference>
<keyword evidence="3" id="KW-1185">Reference proteome</keyword>
<dbReference type="PANTHER" id="PTHR33336">
    <property type="entry name" value="QUINOL MONOOXYGENASE YGIN-RELATED"/>
    <property type="match status" value="1"/>
</dbReference>
<dbReference type="InterPro" id="IPR011008">
    <property type="entry name" value="Dimeric_a/b-barrel"/>
</dbReference>
<dbReference type="PROSITE" id="PS51725">
    <property type="entry name" value="ABM"/>
    <property type="match status" value="1"/>
</dbReference>
<gene>
    <name evidence="2" type="ORF">HII30_00935</name>
</gene>
<dbReference type="EMBL" id="JABBPN010000001">
    <property type="protein sequence ID" value="NMO94349.1"/>
    <property type="molecule type" value="Genomic_DNA"/>
</dbReference>
<keyword evidence="2" id="KW-0503">Monooxygenase</keyword>
<comment type="caution">
    <text evidence="2">The sequence shown here is derived from an EMBL/GenBank/DDBJ whole genome shotgun (WGS) entry which is preliminary data.</text>
</comment>
<dbReference type="PANTHER" id="PTHR33336:SF3">
    <property type="entry name" value="ABM DOMAIN-CONTAINING PROTEIN"/>
    <property type="match status" value="1"/>
</dbReference>
<dbReference type="Proteomes" id="UP000565468">
    <property type="component" value="Unassembled WGS sequence"/>
</dbReference>
<evidence type="ECO:0000313" key="2">
    <source>
        <dbReference type="EMBL" id="NMO94349.1"/>
    </source>
</evidence>
<dbReference type="GO" id="GO:0004497">
    <property type="term" value="F:monooxygenase activity"/>
    <property type="evidence" value="ECO:0007669"/>
    <property type="project" value="UniProtKB-KW"/>
</dbReference>